<evidence type="ECO:0000313" key="4">
    <source>
        <dbReference type="Proteomes" id="UP000054314"/>
    </source>
</evidence>
<keyword evidence="4" id="KW-1185">Reference proteome</keyword>
<dbReference type="InterPro" id="IPR029058">
    <property type="entry name" value="AB_hydrolase_fold"/>
</dbReference>
<protein>
    <submittedName>
        <fullName evidence="3">Alpha/beta hydrolase</fullName>
    </submittedName>
</protein>
<evidence type="ECO:0000259" key="2">
    <source>
        <dbReference type="Pfam" id="PF12697"/>
    </source>
</evidence>
<dbReference type="PANTHER" id="PTHR43689:SF8">
    <property type="entry name" value="ALPHA_BETA-HYDROLASES SUPERFAMILY PROTEIN"/>
    <property type="match status" value="1"/>
</dbReference>
<gene>
    <name evidence="3" type="ORF">N869_16640</name>
</gene>
<dbReference type="SUPFAM" id="SSF53474">
    <property type="entry name" value="alpha/beta-Hydrolases"/>
    <property type="match status" value="1"/>
</dbReference>
<name>A0A0A0BZF1_9CELL</name>
<feature type="region of interest" description="Disordered" evidence="1">
    <location>
        <begin position="1"/>
        <end position="62"/>
    </location>
</feature>
<sequence>MTATLLRPHPVREAAPARSRVRHDVDPPESWVARAPRRSRRRPWSLAGRRWDPPGGTDGPPTRPVVLVHGLVVASGMCAPTAEILAADGTVLAPDLPGCGRSSKPRPVPQVPELAVALARWCRAEVDGPVTLVGTSLGAQVALAAAARDPGLVDSLVLVSPTVDARRRRWSSQVLRWQAEQATQSLPLRAMQVRDYARAGIPRALRTFGAALRHRPEDEVPGVRCPVLVVRGSRDPLLTEHWARRLARQAPRGRFAPVPGAVHAACYENPLELARLVRGHVDPTVDPTTDPNTEVHP</sequence>
<dbReference type="GO" id="GO:0016787">
    <property type="term" value="F:hydrolase activity"/>
    <property type="evidence" value="ECO:0007669"/>
    <property type="project" value="UniProtKB-KW"/>
</dbReference>
<dbReference type="Pfam" id="PF12697">
    <property type="entry name" value="Abhydrolase_6"/>
    <property type="match status" value="1"/>
</dbReference>
<comment type="caution">
    <text evidence="3">The sequence shown here is derived from an EMBL/GenBank/DDBJ whole genome shotgun (WGS) entry which is preliminary data.</text>
</comment>
<dbReference type="OrthoDB" id="27092at2"/>
<reference evidence="3 4" key="1">
    <citation type="submission" date="2013-08" db="EMBL/GenBank/DDBJ databases">
        <title>Genome sequencing of Cellulomonas bogoriensis 69B4.</title>
        <authorList>
            <person name="Chen F."/>
            <person name="Li Y."/>
            <person name="Wang G."/>
        </authorList>
    </citation>
    <scope>NUCLEOTIDE SEQUENCE [LARGE SCALE GENOMIC DNA]</scope>
    <source>
        <strain evidence="3 4">69B4</strain>
    </source>
</reference>
<dbReference type="AlphaFoldDB" id="A0A0A0BZF1"/>
<dbReference type="Proteomes" id="UP000054314">
    <property type="component" value="Unassembled WGS sequence"/>
</dbReference>
<feature type="domain" description="AB hydrolase-1" evidence="2">
    <location>
        <begin position="65"/>
        <end position="275"/>
    </location>
</feature>
<organism evidence="3 4">
    <name type="scientific">Cellulomonas bogoriensis 69B4 = DSM 16987</name>
    <dbReference type="NCBI Taxonomy" id="1386082"/>
    <lineage>
        <taxon>Bacteria</taxon>
        <taxon>Bacillati</taxon>
        <taxon>Actinomycetota</taxon>
        <taxon>Actinomycetes</taxon>
        <taxon>Micrococcales</taxon>
        <taxon>Cellulomonadaceae</taxon>
        <taxon>Cellulomonas</taxon>
    </lineage>
</organism>
<dbReference type="InterPro" id="IPR000073">
    <property type="entry name" value="AB_hydrolase_1"/>
</dbReference>
<dbReference type="Gene3D" id="3.40.50.1820">
    <property type="entry name" value="alpha/beta hydrolase"/>
    <property type="match status" value="1"/>
</dbReference>
<keyword evidence="3" id="KW-0378">Hydrolase</keyword>
<proteinExistence type="predicted"/>
<evidence type="ECO:0000256" key="1">
    <source>
        <dbReference type="SAM" id="MobiDB-lite"/>
    </source>
</evidence>
<dbReference type="PRINTS" id="PR00111">
    <property type="entry name" value="ABHYDROLASE"/>
</dbReference>
<evidence type="ECO:0000313" key="3">
    <source>
        <dbReference type="EMBL" id="KGM13291.1"/>
    </source>
</evidence>
<dbReference type="RefSeq" id="WP_052105175.1">
    <property type="nucleotide sequence ID" value="NZ_AXCZ01000051.1"/>
</dbReference>
<dbReference type="PANTHER" id="PTHR43689">
    <property type="entry name" value="HYDROLASE"/>
    <property type="match status" value="1"/>
</dbReference>
<accession>A0A0A0BZF1</accession>
<dbReference type="EMBL" id="AXCZ01000051">
    <property type="protein sequence ID" value="KGM13291.1"/>
    <property type="molecule type" value="Genomic_DNA"/>
</dbReference>